<evidence type="ECO:0000313" key="16">
    <source>
        <dbReference type="Proteomes" id="UP000518892"/>
    </source>
</evidence>
<evidence type="ECO:0000256" key="8">
    <source>
        <dbReference type="ARBA" id="ARBA00036346"/>
    </source>
</evidence>
<evidence type="ECO:0000256" key="9">
    <source>
        <dbReference type="ARBA" id="ARBA00037335"/>
    </source>
</evidence>
<evidence type="ECO:0000256" key="2">
    <source>
        <dbReference type="ARBA" id="ARBA00022679"/>
    </source>
</evidence>
<gene>
    <name evidence="15" type="ORF">FHR97_003006</name>
</gene>
<dbReference type="Gene3D" id="3.40.50.10840">
    <property type="entry name" value="Putative sugar-binding, N-terminal domain"/>
    <property type="match status" value="1"/>
</dbReference>
<evidence type="ECO:0000256" key="11">
    <source>
        <dbReference type="ARBA" id="ARBA00039461"/>
    </source>
</evidence>
<feature type="domain" description="Four-carbon acid sugar kinase nucleotide binding" evidence="14">
    <location>
        <begin position="258"/>
        <end position="418"/>
    </location>
</feature>
<dbReference type="Pfam" id="PF17042">
    <property type="entry name" value="NBD_C"/>
    <property type="match status" value="1"/>
</dbReference>
<dbReference type="GO" id="GO:0016301">
    <property type="term" value="F:kinase activity"/>
    <property type="evidence" value="ECO:0007669"/>
    <property type="project" value="UniProtKB-KW"/>
</dbReference>
<sequence length="426" mass="44629">MGIVLGAIADDFTGATDLANNLVRSGMRCLQVIGVPQGPLPLEDVDAVVVALKSRSCPVSEAVGDSLAALDWLQGQGARQVFFKYCSTFDSTDAGNIGPVSEALMERLGAAQTVMVPAFPVNGRTVYQGHLFVGDRLLNESGMQHHPLNPMRDADLVRVLSRQASRPVGLAARPVLAQGGEATRRHLEALREQGIGHVICGTLDEQDLEAIAEAVVDLPLVTGGSGLGQALPAQYRRRDWLAEVAEPGRLAPASGSALVLSGSCSRATLGQVARFLERHPGHVLDPLALAEGDDHFQAALAFARQRLAAGGPVLVYASADPERVRAAQAALGTERAGQLVEAALGRLARQLVAEGVGRLVVAGGETSGAVVSALGIRTLRIGDQIDPGVPWTQAPLDDRQAPLSLALKSGNFGGPDFFTRAFEVLP</sequence>
<dbReference type="Pfam" id="PF07005">
    <property type="entry name" value="SBD_N"/>
    <property type="match status" value="1"/>
</dbReference>
<organism evidence="15 16">
    <name type="scientific">Halomonas stenophila</name>
    <dbReference type="NCBI Taxonomy" id="795312"/>
    <lineage>
        <taxon>Bacteria</taxon>
        <taxon>Pseudomonadati</taxon>
        <taxon>Pseudomonadota</taxon>
        <taxon>Gammaproteobacteria</taxon>
        <taxon>Oceanospirillales</taxon>
        <taxon>Halomonadaceae</taxon>
        <taxon>Halomonas</taxon>
    </lineage>
</organism>
<evidence type="ECO:0000256" key="7">
    <source>
        <dbReference type="ARBA" id="ARBA00035898"/>
    </source>
</evidence>
<dbReference type="EC" id="2.7.1.217" evidence="10"/>
<comment type="similarity">
    <text evidence="1">Belongs to the four-carbon acid sugar kinase family.</text>
</comment>
<dbReference type="RefSeq" id="WP_183384587.1">
    <property type="nucleotide sequence ID" value="NZ_JACHXR010000009.1"/>
</dbReference>
<dbReference type="InterPro" id="IPR031475">
    <property type="entry name" value="NBD_C"/>
</dbReference>
<evidence type="ECO:0000313" key="15">
    <source>
        <dbReference type="EMBL" id="MBB3232138.1"/>
    </source>
</evidence>
<dbReference type="SUPFAM" id="SSF142764">
    <property type="entry name" value="YgbK-like"/>
    <property type="match status" value="1"/>
</dbReference>
<keyword evidence="6" id="KW-0119">Carbohydrate metabolism</keyword>
<keyword evidence="4" id="KW-0418">Kinase</keyword>
<evidence type="ECO:0000256" key="1">
    <source>
        <dbReference type="ARBA" id="ARBA00005715"/>
    </source>
</evidence>
<protein>
    <recommendedName>
        <fullName evidence="11">3-oxo-tetronate kinase</fullName>
        <ecNumber evidence="10">2.7.1.217</ecNumber>
    </recommendedName>
    <alternativeName>
        <fullName evidence="12">3-dehydrotetronate 4-kinase</fullName>
    </alternativeName>
</protein>
<evidence type="ECO:0000256" key="3">
    <source>
        <dbReference type="ARBA" id="ARBA00022741"/>
    </source>
</evidence>
<keyword evidence="3" id="KW-0547">Nucleotide-binding</keyword>
<keyword evidence="2" id="KW-0808">Transferase</keyword>
<keyword evidence="5" id="KW-0067">ATP-binding</keyword>
<dbReference type="NCBIfam" id="NF043035">
    <property type="entry name" value="OxoTetrKin"/>
    <property type="match status" value="1"/>
</dbReference>
<feature type="domain" description="Four-carbon acid sugar kinase N-terminal" evidence="13">
    <location>
        <begin position="5"/>
        <end position="231"/>
    </location>
</feature>
<keyword evidence="16" id="KW-1185">Reference proteome</keyword>
<name>A0A7W5HMB6_9GAMM</name>
<dbReference type="Proteomes" id="UP000518892">
    <property type="component" value="Unassembled WGS sequence"/>
</dbReference>
<reference evidence="15 16" key="1">
    <citation type="submission" date="2020-08" db="EMBL/GenBank/DDBJ databases">
        <title>Genomic Encyclopedia of Type Strains, Phase III (KMG-III): the genomes of soil and plant-associated and newly described type strains.</title>
        <authorList>
            <person name="Whitman W."/>
        </authorList>
    </citation>
    <scope>NUCLEOTIDE SEQUENCE [LARGE SCALE GENOMIC DNA]</scope>
    <source>
        <strain evidence="15 16">CECT 7744</strain>
    </source>
</reference>
<evidence type="ECO:0000256" key="10">
    <source>
        <dbReference type="ARBA" id="ARBA00039095"/>
    </source>
</evidence>
<dbReference type="Gene3D" id="3.40.980.20">
    <property type="entry name" value="Four-carbon acid sugar kinase, nucleotide binding domain"/>
    <property type="match status" value="1"/>
</dbReference>
<evidence type="ECO:0000256" key="6">
    <source>
        <dbReference type="ARBA" id="ARBA00023277"/>
    </source>
</evidence>
<dbReference type="InterPro" id="IPR037051">
    <property type="entry name" value="4-carb_acid_sugar_kinase_N_sf"/>
</dbReference>
<evidence type="ECO:0000256" key="5">
    <source>
        <dbReference type="ARBA" id="ARBA00022840"/>
    </source>
</evidence>
<evidence type="ECO:0000259" key="13">
    <source>
        <dbReference type="Pfam" id="PF07005"/>
    </source>
</evidence>
<dbReference type="InterPro" id="IPR050007">
    <property type="entry name" value="OtnK"/>
</dbReference>
<proteinExistence type="inferred from homology"/>
<comment type="function">
    <text evidence="9">Catalyzes the ATP-dependent phosphorylation of 3-oxo-tetronate to 3-oxo-tetronate 4-phosphate.</text>
</comment>
<accession>A0A7W5HMB6</accession>
<evidence type="ECO:0000256" key="12">
    <source>
        <dbReference type="ARBA" id="ARBA00041377"/>
    </source>
</evidence>
<dbReference type="InterPro" id="IPR010737">
    <property type="entry name" value="4-carb_acid_sugar_kinase_N"/>
</dbReference>
<comment type="catalytic activity">
    <reaction evidence="7">
        <text>3-dehydro-L-erythronate + ATP = 3-dehydro-4-O-phospho-L-erythronate + ADP + H(+)</text>
        <dbReference type="Rhea" id="RHEA:52552"/>
        <dbReference type="ChEBI" id="CHEBI:15378"/>
        <dbReference type="ChEBI" id="CHEBI:30616"/>
        <dbReference type="ChEBI" id="CHEBI:136592"/>
        <dbReference type="ChEBI" id="CHEBI:136670"/>
        <dbReference type="ChEBI" id="CHEBI:456216"/>
        <dbReference type="EC" id="2.7.1.217"/>
    </reaction>
</comment>
<evidence type="ECO:0000259" key="14">
    <source>
        <dbReference type="Pfam" id="PF17042"/>
    </source>
</evidence>
<dbReference type="EMBL" id="JACHXR010000009">
    <property type="protein sequence ID" value="MBB3232138.1"/>
    <property type="molecule type" value="Genomic_DNA"/>
</dbReference>
<dbReference type="GO" id="GO:0005524">
    <property type="term" value="F:ATP binding"/>
    <property type="evidence" value="ECO:0007669"/>
    <property type="project" value="UniProtKB-KW"/>
</dbReference>
<dbReference type="AlphaFoldDB" id="A0A7W5HMB6"/>
<comment type="catalytic activity">
    <reaction evidence="8">
        <text>3-dehydro-D-erythronate + ATP = 3-dehydro-4-O-phospho-D-erythronate + ADP + H(+)</text>
        <dbReference type="Rhea" id="RHEA:52556"/>
        <dbReference type="ChEBI" id="CHEBI:15378"/>
        <dbReference type="ChEBI" id="CHEBI:30616"/>
        <dbReference type="ChEBI" id="CHEBI:57958"/>
        <dbReference type="ChEBI" id="CHEBI:136593"/>
        <dbReference type="ChEBI" id="CHEBI:456216"/>
        <dbReference type="EC" id="2.7.1.217"/>
    </reaction>
</comment>
<evidence type="ECO:0000256" key="4">
    <source>
        <dbReference type="ARBA" id="ARBA00022777"/>
    </source>
</evidence>
<comment type="caution">
    <text evidence="15">The sequence shown here is derived from an EMBL/GenBank/DDBJ whole genome shotgun (WGS) entry which is preliminary data.</text>
</comment>
<dbReference type="InterPro" id="IPR042213">
    <property type="entry name" value="NBD_C_sf"/>
</dbReference>